<comment type="similarity">
    <text evidence="1 2">Belongs to the enoyl-CoA hydratase/isomerase family.</text>
</comment>
<dbReference type="InterPro" id="IPR018376">
    <property type="entry name" value="Enoyl-CoA_hyd/isom_CS"/>
</dbReference>
<dbReference type="InterPro" id="IPR029045">
    <property type="entry name" value="ClpP/crotonase-like_dom_sf"/>
</dbReference>
<dbReference type="InterPro" id="IPR001753">
    <property type="entry name" value="Enoyl-CoA_hydra/iso"/>
</dbReference>
<accession>A0ABP4ITF4</accession>
<keyword evidence="4" id="KW-1185">Reference proteome</keyword>
<dbReference type="PROSITE" id="PS00166">
    <property type="entry name" value="ENOYL_COA_HYDRATASE"/>
    <property type="match status" value="1"/>
</dbReference>
<evidence type="ECO:0000256" key="1">
    <source>
        <dbReference type="ARBA" id="ARBA00005254"/>
    </source>
</evidence>
<evidence type="ECO:0000313" key="3">
    <source>
        <dbReference type="EMBL" id="GAA1396162.1"/>
    </source>
</evidence>
<gene>
    <name evidence="3" type="ORF">GCM10009613_46980</name>
</gene>
<sequence>MGLPQVTDDGPVRTITLDRPGQANALLPADIDTIAAAVRDAGERTRVIVLTGTGERAFGAGMHLDVFTGAAPGDGRAIITRLADCLATVRRSPVPTIARLNGACVGAAFELALACDLRVAHEGVRVGLPEVKLGIPSVVDAALLPHYLGAARAHELILTGDLYPVTALPGLVNRLVPAGPDAQQALDAAVADLAARVGAPTREVVAAQKGLFETWRNHPLDDAVALSVDVFAEVFALPATRDAIGRYRS</sequence>
<dbReference type="EMBL" id="BAAAJK010000033">
    <property type="protein sequence ID" value="GAA1396162.1"/>
    <property type="molecule type" value="Genomic_DNA"/>
</dbReference>
<dbReference type="PANTHER" id="PTHR11941:SF54">
    <property type="entry name" value="ENOYL-COA HYDRATASE, MITOCHONDRIAL"/>
    <property type="match status" value="1"/>
</dbReference>
<dbReference type="Pfam" id="PF00378">
    <property type="entry name" value="ECH_1"/>
    <property type="match status" value="1"/>
</dbReference>
<dbReference type="Proteomes" id="UP001501414">
    <property type="component" value="Unassembled WGS sequence"/>
</dbReference>
<protein>
    <submittedName>
        <fullName evidence="3">Enoyl-CoA hydratase</fullName>
    </submittedName>
</protein>
<dbReference type="SUPFAM" id="SSF52096">
    <property type="entry name" value="ClpP/crotonase"/>
    <property type="match status" value="1"/>
</dbReference>
<name>A0ABP4ITF4_9PSEU</name>
<reference evidence="4" key="1">
    <citation type="journal article" date="2019" name="Int. J. Syst. Evol. Microbiol.">
        <title>The Global Catalogue of Microorganisms (GCM) 10K type strain sequencing project: providing services to taxonomists for standard genome sequencing and annotation.</title>
        <authorList>
            <consortium name="The Broad Institute Genomics Platform"/>
            <consortium name="The Broad Institute Genome Sequencing Center for Infectious Disease"/>
            <person name="Wu L."/>
            <person name="Ma J."/>
        </authorList>
    </citation>
    <scope>NUCLEOTIDE SEQUENCE [LARGE SCALE GENOMIC DNA]</scope>
    <source>
        <strain evidence="4">JCM 11896</strain>
    </source>
</reference>
<comment type="caution">
    <text evidence="3">The sequence shown here is derived from an EMBL/GenBank/DDBJ whole genome shotgun (WGS) entry which is preliminary data.</text>
</comment>
<dbReference type="RefSeq" id="WP_344026116.1">
    <property type="nucleotide sequence ID" value="NZ_BAAAJK010000033.1"/>
</dbReference>
<proteinExistence type="inferred from homology"/>
<dbReference type="CDD" id="cd06558">
    <property type="entry name" value="crotonase-like"/>
    <property type="match status" value="1"/>
</dbReference>
<dbReference type="PANTHER" id="PTHR11941">
    <property type="entry name" value="ENOYL-COA HYDRATASE-RELATED"/>
    <property type="match status" value="1"/>
</dbReference>
<evidence type="ECO:0000256" key="2">
    <source>
        <dbReference type="RuleBase" id="RU003707"/>
    </source>
</evidence>
<dbReference type="Gene3D" id="3.90.226.10">
    <property type="entry name" value="2-enoyl-CoA Hydratase, Chain A, domain 1"/>
    <property type="match status" value="1"/>
</dbReference>
<organism evidence="3 4">
    <name type="scientific">Pseudonocardia kongjuensis</name>
    <dbReference type="NCBI Taxonomy" id="102227"/>
    <lineage>
        <taxon>Bacteria</taxon>
        <taxon>Bacillati</taxon>
        <taxon>Actinomycetota</taxon>
        <taxon>Actinomycetes</taxon>
        <taxon>Pseudonocardiales</taxon>
        <taxon>Pseudonocardiaceae</taxon>
        <taxon>Pseudonocardia</taxon>
    </lineage>
</organism>
<evidence type="ECO:0000313" key="4">
    <source>
        <dbReference type="Proteomes" id="UP001501414"/>
    </source>
</evidence>